<accession>A0ABT8J1F0</accession>
<evidence type="ECO:0000256" key="4">
    <source>
        <dbReference type="ARBA" id="ARBA00023012"/>
    </source>
</evidence>
<proteinExistence type="predicted"/>
<organism evidence="12 13">
    <name type="scientific">Leifsonia virtsii</name>
    <dbReference type="NCBI Taxonomy" id="3035915"/>
    <lineage>
        <taxon>Bacteria</taxon>
        <taxon>Bacillati</taxon>
        <taxon>Actinomycetota</taxon>
        <taxon>Actinomycetes</taxon>
        <taxon>Micrococcales</taxon>
        <taxon>Microbacteriaceae</taxon>
        <taxon>Leifsonia</taxon>
    </lineage>
</organism>
<evidence type="ECO:0000256" key="9">
    <source>
        <dbReference type="PIRNR" id="PIRNR006171"/>
    </source>
</evidence>
<evidence type="ECO:0000313" key="13">
    <source>
        <dbReference type="Proteomes" id="UP001174210"/>
    </source>
</evidence>
<feature type="domain" description="Response regulatory" evidence="11">
    <location>
        <begin position="3"/>
        <end position="123"/>
    </location>
</feature>
<dbReference type="EMBL" id="JAROCB010000005">
    <property type="protein sequence ID" value="MDN4598901.1"/>
    <property type="molecule type" value="Genomic_DNA"/>
</dbReference>
<evidence type="ECO:0000259" key="11">
    <source>
        <dbReference type="PROSITE" id="PS50110"/>
    </source>
</evidence>
<keyword evidence="4 9" id="KW-0902">Two-component regulatory system</keyword>
<dbReference type="Pfam" id="PF00072">
    <property type="entry name" value="Response_reg"/>
    <property type="match status" value="1"/>
</dbReference>
<dbReference type="RefSeq" id="WP_301220249.1">
    <property type="nucleotide sequence ID" value="NZ_JAROCB010000005.1"/>
</dbReference>
<gene>
    <name evidence="12" type="ORF">P5G59_17240</name>
</gene>
<reference evidence="12" key="1">
    <citation type="submission" date="2023-03" db="EMBL/GenBank/DDBJ databases">
        <title>MT1 and MT2 Draft Genomes of Novel Species.</title>
        <authorList>
            <person name="Venkateswaran K."/>
        </authorList>
    </citation>
    <scope>NUCLEOTIDE SEQUENCE</scope>
    <source>
        <strain evidence="12">F6_8S_P_1A</strain>
    </source>
</reference>
<comment type="caution">
    <text evidence="12">The sequence shown here is derived from an EMBL/GenBank/DDBJ whole genome shotgun (WGS) entry which is preliminary data.</text>
</comment>
<keyword evidence="3 10" id="KW-0597">Phosphoprotein</keyword>
<dbReference type="Gene3D" id="1.10.10.10">
    <property type="entry name" value="Winged helix-like DNA-binding domain superfamily/Winged helix DNA-binding domain"/>
    <property type="match status" value="1"/>
</dbReference>
<evidence type="ECO:0000256" key="1">
    <source>
        <dbReference type="ARBA" id="ARBA00004496"/>
    </source>
</evidence>
<dbReference type="SMART" id="SM00448">
    <property type="entry name" value="REC"/>
    <property type="match status" value="1"/>
</dbReference>
<evidence type="ECO:0000256" key="8">
    <source>
        <dbReference type="ARBA" id="ARBA00023163"/>
    </source>
</evidence>
<evidence type="ECO:0000256" key="3">
    <source>
        <dbReference type="ARBA" id="ARBA00022553"/>
    </source>
</evidence>
<evidence type="ECO:0000256" key="7">
    <source>
        <dbReference type="ARBA" id="ARBA00023159"/>
    </source>
</evidence>
<feature type="modified residue" description="4-aspartylphosphate" evidence="10">
    <location>
        <position position="58"/>
    </location>
</feature>
<dbReference type="InterPro" id="IPR036390">
    <property type="entry name" value="WH_DNA-bd_sf"/>
</dbReference>
<name>A0ABT8J1F0_9MICO</name>
<keyword evidence="8 9" id="KW-0804">Transcription</keyword>
<protein>
    <recommendedName>
        <fullName evidence="9">Transcriptional regulatory protein</fullName>
    </recommendedName>
</protein>
<keyword evidence="13" id="KW-1185">Reference proteome</keyword>
<keyword evidence="5 9" id="KW-0805">Transcription regulation</keyword>
<evidence type="ECO:0000256" key="6">
    <source>
        <dbReference type="ARBA" id="ARBA00023125"/>
    </source>
</evidence>
<dbReference type="Gene3D" id="3.40.50.2300">
    <property type="match status" value="1"/>
</dbReference>
<dbReference type="SUPFAM" id="SSF46785">
    <property type="entry name" value="Winged helix' DNA-binding domain"/>
    <property type="match status" value="1"/>
</dbReference>
<keyword evidence="7 9" id="KW-0010">Activator</keyword>
<dbReference type="InterPro" id="IPR036388">
    <property type="entry name" value="WH-like_DNA-bd_sf"/>
</dbReference>
<dbReference type="PANTHER" id="PTHR45526:SF1">
    <property type="entry name" value="TRANSCRIPTIONAL REGULATORY PROTEIN DCUR-RELATED"/>
    <property type="match status" value="1"/>
</dbReference>
<dbReference type="PIRSF" id="PIRSF006171">
    <property type="entry name" value="RR_citrat_malat"/>
    <property type="match status" value="1"/>
</dbReference>
<dbReference type="InterPro" id="IPR024187">
    <property type="entry name" value="Sig_transdc_resp-reg_cit/mal"/>
</dbReference>
<evidence type="ECO:0000313" key="12">
    <source>
        <dbReference type="EMBL" id="MDN4598901.1"/>
    </source>
</evidence>
<comment type="subcellular location">
    <subcellularLocation>
        <location evidence="1 9">Cytoplasm</location>
    </subcellularLocation>
</comment>
<dbReference type="PROSITE" id="PS50110">
    <property type="entry name" value="RESPONSE_REGULATORY"/>
    <property type="match status" value="1"/>
</dbReference>
<dbReference type="InterPro" id="IPR051271">
    <property type="entry name" value="2C-system_Tx_regulators"/>
</dbReference>
<evidence type="ECO:0000256" key="10">
    <source>
        <dbReference type="PROSITE-ProRule" id="PRU00169"/>
    </source>
</evidence>
<dbReference type="InterPro" id="IPR001789">
    <property type="entry name" value="Sig_transdc_resp-reg_receiver"/>
</dbReference>
<keyword evidence="6 9" id="KW-0238">DNA-binding</keyword>
<dbReference type="InterPro" id="IPR011006">
    <property type="entry name" value="CheY-like_superfamily"/>
</dbReference>
<dbReference type="PANTHER" id="PTHR45526">
    <property type="entry name" value="TRANSCRIPTIONAL REGULATORY PROTEIN DPIA"/>
    <property type="match status" value="1"/>
</dbReference>
<dbReference type="SUPFAM" id="SSF52172">
    <property type="entry name" value="CheY-like"/>
    <property type="match status" value="1"/>
</dbReference>
<sequence>MIGVLIVDDEALTLELHRRYVERIEGFRVVGECAGAHAALTALLESPPAEPVDLVLLDMTMPDASGLEVLRRLRARGSDVDVIAITAVRDAEVVHQMAALGVVQYLVKPFSFAVFADRLEQFREYRRRALEAAGAPTQDEIDALLGARRPATAPQLPKGLSPETLGRIRDTVRERGALSAAEAASQLGMSRVAARRYLEYLADAGRLTREPRYGAPGRPETEYRWR</sequence>
<evidence type="ECO:0000256" key="2">
    <source>
        <dbReference type="ARBA" id="ARBA00022490"/>
    </source>
</evidence>
<keyword evidence="2 9" id="KW-0963">Cytoplasm</keyword>
<dbReference type="Proteomes" id="UP001174210">
    <property type="component" value="Unassembled WGS sequence"/>
</dbReference>
<evidence type="ECO:0000256" key="5">
    <source>
        <dbReference type="ARBA" id="ARBA00023015"/>
    </source>
</evidence>